<feature type="chain" id="PRO_5047074149" evidence="1">
    <location>
        <begin position="28"/>
        <end position="134"/>
    </location>
</feature>
<proteinExistence type="predicted"/>
<keyword evidence="1" id="KW-0732">Signal</keyword>
<evidence type="ECO:0000313" key="3">
    <source>
        <dbReference type="Proteomes" id="UP000676428"/>
    </source>
</evidence>
<keyword evidence="3" id="KW-1185">Reference proteome</keyword>
<sequence length="134" mass="14869">MAKFAVGSRAVLLAACALLQPVYTAVAADANQQFEKIYSSEWQWRQNQSSVDEDSDLAAVPSSLPDVSLKTQQAHLKYWQNVEQQLDKLDSSQLSAANKINLAVYKEQIGSLMSDVLNKVYERPLSGDTSFWGI</sequence>
<reference evidence="2 3" key="1">
    <citation type="journal article" date="2012" name="Int. J. Syst. Evol. Microbiol.">
        <title>Shewanella dokdonensis sp. nov., isolated from seawater.</title>
        <authorList>
            <person name="Sung H.R."/>
            <person name="Yoon J.H."/>
            <person name="Ghim S.Y."/>
        </authorList>
    </citation>
    <scope>NUCLEOTIDE SEQUENCE [LARGE SCALE GENOMIC DNA]</scope>
    <source>
        <strain evidence="2 3">DSM 23626</strain>
    </source>
</reference>
<name>A0ABX8DIA7_9GAMM</name>
<protein>
    <submittedName>
        <fullName evidence="2">Uncharacterized protein</fullName>
    </submittedName>
</protein>
<gene>
    <name evidence="2" type="ORF">KHX94_06780</name>
</gene>
<organism evidence="2 3">
    <name type="scientific">Shewanella dokdonensis</name>
    <dbReference type="NCBI Taxonomy" id="712036"/>
    <lineage>
        <taxon>Bacteria</taxon>
        <taxon>Pseudomonadati</taxon>
        <taxon>Pseudomonadota</taxon>
        <taxon>Gammaproteobacteria</taxon>
        <taxon>Alteromonadales</taxon>
        <taxon>Shewanellaceae</taxon>
        <taxon>Shewanella</taxon>
    </lineage>
</organism>
<dbReference type="Proteomes" id="UP000676428">
    <property type="component" value="Chromosome"/>
</dbReference>
<feature type="signal peptide" evidence="1">
    <location>
        <begin position="1"/>
        <end position="27"/>
    </location>
</feature>
<evidence type="ECO:0000313" key="2">
    <source>
        <dbReference type="EMBL" id="QVK24249.1"/>
    </source>
</evidence>
<dbReference type="RefSeq" id="WP_213682855.1">
    <property type="nucleotide sequence ID" value="NZ_CP074572.1"/>
</dbReference>
<dbReference type="EMBL" id="CP074572">
    <property type="protein sequence ID" value="QVK24249.1"/>
    <property type="molecule type" value="Genomic_DNA"/>
</dbReference>
<evidence type="ECO:0000256" key="1">
    <source>
        <dbReference type="SAM" id="SignalP"/>
    </source>
</evidence>
<accession>A0ABX8DIA7</accession>